<dbReference type="SFLD" id="SFLDS00029">
    <property type="entry name" value="Radical_SAM"/>
    <property type="match status" value="1"/>
</dbReference>
<dbReference type="SFLD" id="SFLDG01058">
    <property type="entry name" value="lipoyl_synthase_like"/>
    <property type="match status" value="1"/>
</dbReference>
<keyword evidence="7" id="KW-0949">S-adenosyl-L-methionine</keyword>
<evidence type="ECO:0000256" key="11">
    <source>
        <dbReference type="ARBA" id="ARBA00047326"/>
    </source>
</evidence>
<comment type="catalytic activity">
    <reaction evidence="11">
        <text>[[Fe-S] cluster scaffold protein carrying a second [4Fe-4S](2+) cluster] + N(6)-octanoyl-L-lysyl-[protein] + 2 oxidized [2Fe-2S]-[ferredoxin] + 2 S-adenosyl-L-methionine + 4 H(+) = [[Fe-S] cluster scaffold protein] + N(6)-[(R)-dihydrolipoyl]-L-lysyl-[protein] + 4 Fe(3+) + 2 hydrogen sulfide + 2 5'-deoxyadenosine + 2 L-methionine + 2 reduced [2Fe-2S]-[ferredoxin]</text>
        <dbReference type="Rhea" id="RHEA:16585"/>
        <dbReference type="Rhea" id="RHEA-COMP:9928"/>
        <dbReference type="Rhea" id="RHEA-COMP:10000"/>
        <dbReference type="Rhea" id="RHEA-COMP:10001"/>
        <dbReference type="Rhea" id="RHEA-COMP:10475"/>
        <dbReference type="Rhea" id="RHEA-COMP:14568"/>
        <dbReference type="Rhea" id="RHEA-COMP:14569"/>
        <dbReference type="ChEBI" id="CHEBI:15378"/>
        <dbReference type="ChEBI" id="CHEBI:17319"/>
        <dbReference type="ChEBI" id="CHEBI:29034"/>
        <dbReference type="ChEBI" id="CHEBI:29919"/>
        <dbReference type="ChEBI" id="CHEBI:33722"/>
        <dbReference type="ChEBI" id="CHEBI:33737"/>
        <dbReference type="ChEBI" id="CHEBI:33738"/>
        <dbReference type="ChEBI" id="CHEBI:57844"/>
        <dbReference type="ChEBI" id="CHEBI:59789"/>
        <dbReference type="ChEBI" id="CHEBI:78809"/>
        <dbReference type="ChEBI" id="CHEBI:83100"/>
        <dbReference type="EC" id="2.8.1.8"/>
    </reaction>
</comment>
<sequence>MVSKSEKPGSPTIERKLPDWFRVKAPGGENFLEIRKKIKNASLNTVCEEAACPNIGECWDRGTATFMILGDTCTRACSYCNVKTGWPGTVDMAEPIRVASTVEQMGLSYAVITSVDRDDLPDYGSEIFAKTITQIKHRIKDCKIEVLIPDFEGEFESLERVIKSGPHVLNHNIETVRRVFRKVRPRGNYDLSLQLLGRVKKINPHMPSKSGMMVGLGETKSEIHETMADLRAANCDLLTIGQYLRPSKRHHPIIRFYHPEEFKDLEKAGLEMGFKHVAAGPLVRSSYHADDQHNAAIDKILDPANS</sequence>
<dbReference type="PANTHER" id="PTHR10949">
    <property type="entry name" value="LIPOYL SYNTHASE"/>
    <property type="match status" value="1"/>
</dbReference>
<evidence type="ECO:0000256" key="9">
    <source>
        <dbReference type="ARBA" id="ARBA00023004"/>
    </source>
</evidence>
<evidence type="ECO:0000256" key="6">
    <source>
        <dbReference type="ARBA" id="ARBA00022679"/>
    </source>
</evidence>
<dbReference type="InterPro" id="IPR007197">
    <property type="entry name" value="rSAM"/>
</dbReference>
<feature type="domain" description="Radical SAM core" evidence="12">
    <location>
        <begin position="59"/>
        <end position="275"/>
    </location>
</feature>
<comment type="cofactor">
    <cofactor evidence="1">
        <name>[4Fe-4S] cluster</name>
        <dbReference type="ChEBI" id="CHEBI:49883"/>
    </cofactor>
</comment>
<evidence type="ECO:0000256" key="2">
    <source>
        <dbReference type="ARBA" id="ARBA00004173"/>
    </source>
</evidence>
<keyword evidence="8" id="KW-0479">Metal-binding</keyword>
<reference evidence="13" key="1">
    <citation type="submission" date="2018-05" db="EMBL/GenBank/DDBJ databases">
        <authorList>
            <person name="Lanie J.A."/>
            <person name="Ng W.-L."/>
            <person name="Kazmierczak K.M."/>
            <person name="Andrzejewski T.M."/>
            <person name="Davidsen T.M."/>
            <person name="Wayne K.J."/>
            <person name="Tettelin H."/>
            <person name="Glass J.I."/>
            <person name="Rusch D."/>
            <person name="Podicherti R."/>
            <person name="Tsui H.-C.T."/>
            <person name="Winkler M.E."/>
        </authorList>
    </citation>
    <scope>NUCLEOTIDE SEQUENCE</scope>
</reference>
<dbReference type="HAMAP" id="MF_00206">
    <property type="entry name" value="Lipoyl_synth"/>
    <property type="match status" value="1"/>
</dbReference>
<name>A0A381SV63_9ZZZZ</name>
<evidence type="ECO:0000256" key="10">
    <source>
        <dbReference type="ARBA" id="ARBA00023014"/>
    </source>
</evidence>
<dbReference type="AlphaFoldDB" id="A0A381SV63"/>
<evidence type="ECO:0000256" key="8">
    <source>
        <dbReference type="ARBA" id="ARBA00022723"/>
    </source>
</evidence>
<keyword evidence="6" id="KW-0808">Transferase</keyword>
<protein>
    <recommendedName>
        <fullName evidence="3">lipoyl synthase</fullName>
        <ecNumber evidence="3">2.8.1.8</ecNumber>
    </recommendedName>
</protein>
<evidence type="ECO:0000256" key="4">
    <source>
        <dbReference type="ARBA" id="ARBA00022485"/>
    </source>
</evidence>
<accession>A0A381SV63</accession>
<dbReference type="InterPro" id="IPR058240">
    <property type="entry name" value="rSAM_sf"/>
</dbReference>
<dbReference type="Pfam" id="PF04055">
    <property type="entry name" value="Radical_SAM"/>
    <property type="match status" value="1"/>
</dbReference>
<evidence type="ECO:0000256" key="3">
    <source>
        <dbReference type="ARBA" id="ARBA00012237"/>
    </source>
</evidence>
<evidence type="ECO:0000256" key="5">
    <source>
        <dbReference type="ARBA" id="ARBA00022490"/>
    </source>
</evidence>
<dbReference type="GO" id="GO:0005739">
    <property type="term" value="C:mitochondrion"/>
    <property type="evidence" value="ECO:0007669"/>
    <property type="project" value="UniProtKB-SubCell"/>
</dbReference>
<dbReference type="SUPFAM" id="SSF102114">
    <property type="entry name" value="Radical SAM enzymes"/>
    <property type="match status" value="1"/>
</dbReference>
<dbReference type="Pfam" id="PF16881">
    <property type="entry name" value="LIAS_N"/>
    <property type="match status" value="1"/>
</dbReference>
<dbReference type="FunFam" id="3.20.20.70:FF:000040">
    <property type="entry name" value="Lipoyl synthase"/>
    <property type="match status" value="1"/>
</dbReference>
<dbReference type="InterPro" id="IPR031691">
    <property type="entry name" value="LIAS_N"/>
</dbReference>
<dbReference type="InterPro" id="IPR003698">
    <property type="entry name" value="Lipoyl_synth"/>
</dbReference>
<comment type="subcellular location">
    <subcellularLocation>
        <location evidence="2">Mitochondrion</location>
    </subcellularLocation>
</comment>
<keyword evidence="5" id="KW-0963">Cytoplasm</keyword>
<dbReference type="NCBIfam" id="TIGR00510">
    <property type="entry name" value="lipA"/>
    <property type="match status" value="1"/>
</dbReference>
<dbReference type="PANTHER" id="PTHR10949:SF0">
    <property type="entry name" value="LIPOYL SYNTHASE, MITOCHONDRIAL"/>
    <property type="match status" value="1"/>
</dbReference>
<dbReference type="EC" id="2.8.1.8" evidence="3"/>
<dbReference type="EMBL" id="UINC01003623">
    <property type="protein sequence ID" value="SVA07925.1"/>
    <property type="molecule type" value="Genomic_DNA"/>
</dbReference>
<keyword evidence="4" id="KW-0004">4Fe-4S</keyword>
<evidence type="ECO:0000259" key="12">
    <source>
        <dbReference type="PROSITE" id="PS51918"/>
    </source>
</evidence>
<dbReference type="Gene3D" id="3.20.20.70">
    <property type="entry name" value="Aldolase class I"/>
    <property type="match status" value="1"/>
</dbReference>
<evidence type="ECO:0000256" key="1">
    <source>
        <dbReference type="ARBA" id="ARBA00001966"/>
    </source>
</evidence>
<evidence type="ECO:0000313" key="13">
    <source>
        <dbReference type="EMBL" id="SVA07925.1"/>
    </source>
</evidence>
<keyword evidence="9" id="KW-0408">Iron</keyword>
<dbReference type="GO" id="GO:0016992">
    <property type="term" value="F:lipoate synthase activity"/>
    <property type="evidence" value="ECO:0007669"/>
    <property type="project" value="UniProtKB-EC"/>
</dbReference>
<dbReference type="GO" id="GO:0046872">
    <property type="term" value="F:metal ion binding"/>
    <property type="evidence" value="ECO:0007669"/>
    <property type="project" value="UniProtKB-KW"/>
</dbReference>
<keyword evidence="10" id="KW-0411">Iron-sulfur</keyword>
<dbReference type="PIRSF" id="PIRSF005963">
    <property type="entry name" value="Lipoyl_synth"/>
    <property type="match status" value="1"/>
</dbReference>
<dbReference type="GO" id="GO:0051539">
    <property type="term" value="F:4 iron, 4 sulfur cluster binding"/>
    <property type="evidence" value="ECO:0007669"/>
    <property type="project" value="UniProtKB-KW"/>
</dbReference>
<proteinExistence type="inferred from homology"/>
<dbReference type="SFLD" id="SFLDF00271">
    <property type="entry name" value="lipoyl_synthase"/>
    <property type="match status" value="1"/>
</dbReference>
<organism evidence="13">
    <name type="scientific">marine metagenome</name>
    <dbReference type="NCBI Taxonomy" id="408172"/>
    <lineage>
        <taxon>unclassified sequences</taxon>
        <taxon>metagenomes</taxon>
        <taxon>ecological metagenomes</taxon>
    </lineage>
</organism>
<dbReference type="InterPro" id="IPR013785">
    <property type="entry name" value="Aldolase_TIM"/>
</dbReference>
<dbReference type="SMART" id="SM00729">
    <property type="entry name" value="Elp3"/>
    <property type="match status" value="1"/>
</dbReference>
<dbReference type="InterPro" id="IPR006638">
    <property type="entry name" value="Elp3/MiaA/NifB-like_rSAM"/>
</dbReference>
<gene>
    <name evidence="13" type="ORF">METZ01_LOCUS60779</name>
</gene>
<dbReference type="PROSITE" id="PS51918">
    <property type="entry name" value="RADICAL_SAM"/>
    <property type="match status" value="1"/>
</dbReference>
<evidence type="ECO:0000256" key="7">
    <source>
        <dbReference type="ARBA" id="ARBA00022691"/>
    </source>
</evidence>
<dbReference type="NCBIfam" id="NF009544">
    <property type="entry name" value="PRK12928.1"/>
    <property type="match status" value="1"/>
</dbReference>
<dbReference type="NCBIfam" id="NF004019">
    <property type="entry name" value="PRK05481.1"/>
    <property type="match status" value="1"/>
</dbReference>